<proteinExistence type="predicted"/>
<sequence>MNTKIILAFLKNIAANNNREWFQEHKSEYETVKKEFEAGVEDVITTLTTIDSEIAHLKVKDCTYRFYRDTRFSPDKSPYKRHLGAFICAKGRKALRGGYYIHLEPNNCLVAVGSYWLPTNILTSCRNEIMANIDQWRKIVEDGKFIKTFGYPNDGQWENNAVSEKGFGLAALKTIPKGFPRDYEFAQYLRMKDYCCWVKVPDSFFEGNEWKEKLIEIAKTGKPMMDMMNNVIDDYE</sequence>
<dbReference type="PANTHER" id="PTHR36452:SF1">
    <property type="entry name" value="DUF2461 DOMAIN-CONTAINING PROTEIN"/>
    <property type="match status" value="1"/>
</dbReference>
<dbReference type="InterPro" id="IPR015996">
    <property type="entry name" value="UCP028451"/>
</dbReference>
<dbReference type="RefSeq" id="WP_096404936.1">
    <property type="nucleotide sequence ID" value="NZ_AP014597.1"/>
</dbReference>
<dbReference type="InterPro" id="IPR012808">
    <property type="entry name" value="CHP02453"/>
</dbReference>
<organism evidence="1 2">
    <name type="scientific">Prevotella intermedia</name>
    <dbReference type="NCBI Taxonomy" id="28131"/>
    <lineage>
        <taxon>Bacteria</taxon>
        <taxon>Pseudomonadati</taxon>
        <taxon>Bacteroidota</taxon>
        <taxon>Bacteroidia</taxon>
        <taxon>Bacteroidales</taxon>
        <taxon>Prevotellaceae</taxon>
        <taxon>Prevotella</taxon>
    </lineage>
</organism>
<evidence type="ECO:0008006" key="3">
    <source>
        <dbReference type="Google" id="ProtNLM"/>
    </source>
</evidence>
<accession>A0A0S3UH68</accession>
<dbReference type="Proteomes" id="UP000217431">
    <property type="component" value="Chromosome I"/>
</dbReference>
<evidence type="ECO:0000313" key="2">
    <source>
        <dbReference type="Proteomes" id="UP000217431"/>
    </source>
</evidence>
<dbReference type="PIRSF" id="PIRSF028451">
    <property type="entry name" value="UCP028451"/>
    <property type="match status" value="1"/>
</dbReference>
<evidence type="ECO:0000313" key="1">
    <source>
        <dbReference type="EMBL" id="BAU16857.1"/>
    </source>
</evidence>
<gene>
    <name evidence="1" type="ORF">PIOMA14_I_0349</name>
</gene>
<dbReference type="NCBIfam" id="TIGR02453">
    <property type="entry name" value="TIGR02453 family protein"/>
    <property type="match status" value="1"/>
</dbReference>
<dbReference type="AlphaFoldDB" id="A0A0S3UH68"/>
<dbReference type="EMBL" id="AP014597">
    <property type="protein sequence ID" value="BAU16857.1"/>
    <property type="molecule type" value="Genomic_DNA"/>
</dbReference>
<reference evidence="1 2" key="1">
    <citation type="journal article" date="2016" name="DNA Res.">
        <title>The complete genome sequencing of Prevotella intermedia strain OMA14 and a subsequent fine-scale, intra-species genomic comparison reveal an unusual amplification of conjugative and mobile transposons and identify a novel Prevotella-lineage-specific repeat.</title>
        <authorList>
            <person name="Naito M."/>
            <person name="Ogura Y."/>
            <person name="Itoh T."/>
            <person name="Shoji M."/>
            <person name="Okamoto M."/>
            <person name="Hayashi T."/>
            <person name="Nakayama K."/>
        </authorList>
    </citation>
    <scope>NUCLEOTIDE SEQUENCE [LARGE SCALE GENOMIC DNA]</scope>
    <source>
        <strain evidence="1 2">OMA14</strain>
    </source>
</reference>
<name>A0A0S3UH68_PREIN</name>
<dbReference type="Pfam" id="PF09365">
    <property type="entry name" value="DUF2461"/>
    <property type="match status" value="1"/>
</dbReference>
<protein>
    <recommendedName>
        <fullName evidence="3">TIGR02453 family protein</fullName>
    </recommendedName>
</protein>
<dbReference type="STRING" id="28131.BWX40_06490"/>
<dbReference type="PANTHER" id="PTHR36452">
    <property type="entry name" value="CHROMOSOME 12, WHOLE GENOME SHOTGUN SEQUENCE"/>
    <property type="match status" value="1"/>
</dbReference>